<reference evidence="6 7" key="1">
    <citation type="submission" date="2016-03" db="EMBL/GenBank/DDBJ databases">
        <title>How can Kluyveromyces marxianus grow so fast - potential evolutionary course in Saccharomyces Complex revealed by comparative genomics.</title>
        <authorList>
            <person name="Mo W."/>
            <person name="Lu W."/>
            <person name="Yang X."/>
            <person name="Qi J."/>
            <person name="Lv H."/>
        </authorList>
    </citation>
    <scope>NUCLEOTIDE SEQUENCE [LARGE SCALE GENOMIC DNA]</scope>
    <source>
        <strain evidence="6 7">FIM1</strain>
    </source>
</reference>
<dbReference type="InterPro" id="IPR023395">
    <property type="entry name" value="MCP_dom_sf"/>
</dbReference>
<evidence type="ECO:0000256" key="1">
    <source>
        <dbReference type="ARBA" id="ARBA00004370"/>
    </source>
</evidence>
<evidence type="ECO:0000256" key="2">
    <source>
        <dbReference type="ARBA" id="ARBA00022692"/>
    </source>
</evidence>
<gene>
    <name evidence="6" type="primary">UGO1</name>
    <name evidence="6" type="ORF">FIM1_1415</name>
</gene>
<keyword evidence="2" id="KW-0812">Transmembrane</keyword>
<protein>
    <submittedName>
        <fullName evidence="6">Mitochondrial fusion and transport protein UGO1</fullName>
    </submittedName>
</protein>
<comment type="subcellular location">
    <subcellularLocation>
        <location evidence="1">Membrane</location>
    </subcellularLocation>
</comment>
<evidence type="ECO:0000256" key="4">
    <source>
        <dbReference type="ARBA" id="ARBA00023136"/>
    </source>
</evidence>
<name>A0ABX6ESY3_KLUMA</name>
<accession>A0ABX6ESY3</accession>
<evidence type="ECO:0000313" key="6">
    <source>
        <dbReference type="EMBL" id="QGN14746.1"/>
    </source>
</evidence>
<keyword evidence="4" id="KW-0472">Membrane</keyword>
<reference evidence="6 7" key="2">
    <citation type="submission" date="2019-11" db="EMBL/GenBank/DDBJ databases">
        <authorList>
            <person name="Lu H."/>
        </authorList>
    </citation>
    <scope>NUCLEOTIDE SEQUENCE [LARGE SCALE GENOMIC DNA]</scope>
    <source>
        <strain evidence="6 7">FIM1</strain>
    </source>
</reference>
<dbReference type="SUPFAM" id="SSF103506">
    <property type="entry name" value="Mitochondrial carrier"/>
    <property type="match status" value="1"/>
</dbReference>
<dbReference type="Gene3D" id="1.50.40.10">
    <property type="entry name" value="Mitochondrial carrier domain"/>
    <property type="match status" value="1"/>
</dbReference>
<evidence type="ECO:0000256" key="3">
    <source>
        <dbReference type="ARBA" id="ARBA00022989"/>
    </source>
</evidence>
<evidence type="ECO:0000256" key="5">
    <source>
        <dbReference type="SAM" id="MobiDB-lite"/>
    </source>
</evidence>
<sequence>MDEIKDSSALRPYYDPETFNVGYSAVFRPDKGVIDQDGLNIASKLSIANQSPAGSLKSLNERFSGSGGLRELTTGVKKKLLDSVTSTRQGIGAKSLNDLEWNDLLNVNIWKQLLEKLMRQLSSKYFHHLVRQPFKVANLLLQVGDFDYVTGDAKSGGLSEPYNDSDECDDSQIDGDGDDDDDENDETEPNFFVTESEARLIDRKVKKRKSDVAENNALIRPDSIRTIDILNSVMDKEGIQGVWRANNTEFIYNFLSISLDAWFTGLLSPLLQIPDPYFIDIIHSPDVTKTASLILLASCMTSLVLLPLDLIRVRLMITRVNSADEERSLRKLLKKWSWRDNFSKLNKELIFLNVIHSLIGTGFTKLTGAVLYQEFGIDKYTNAVLYNTMKFCSKVVGFFVKLPIENLLRRCQVKFLLSGSALKVERKSLIVKPREYRSIYHAVFHERDRIGELWRGWRLGMMSILCGYGLKILNKPSEALEEEKF</sequence>
<dbReference type="EMBL" id="CP015055">
    <property type="protein sequence ID" value="QGN14746.1"/>
    <property type="molecule type" value="Genomic_DNA"/>
</dbReference>
<feature type="region of interest" description="Disordered" evidence="5">
    <location>
        <begin position="157"/>
        <end position="189"/>
    </location>
</feature>
<keyword evidence="3" id="KW-1133">Transmembrane helix</keyword>
<proteinExistence type="predicted"/>
<feature type="compositionally biased region" description="Acidic residues" evidence="5">
    <location>
        <begin position="163"/>
        <end position="188"/>
    </location>
</feature>
<dbReference type="Proteomes" id="UP000422736">
    <property type="component" value="Chromosome 2"/>
</dbReference>
<evidence type="ECO:0000313" key="7">
    <source>
        <dbReference type="Proteomes" id="UP000422736"/>
    </source>
</evidence>
<organism evidence="6 7">
    <name type="scientific">Kluyveromyces marxianus</name>
    <name type="common">Yeast</name>
    <name type="synonym">Candida kefyr</name>
    <dbReference type="NCBI Taxonomy" id="4911"/>
    <lineage>
        <taxon>Eukaryota</taxon>
        <taxon>Fungi</taxon>
        <taxon>Dikarya</taxon>
        <taxon>Ascomycota</taxon>
        <taxon>Saccharomycotina</taxon>
        <taxon>Saccharomycetes</taxon>
        <taxon>Saccharomycetales</taxon>
        <taxon>Saccharomycetaceae</taxon>
        <taxon>Kluyveromyces</taxon>
    </lineage>
</organism>
<keyword evidence="7" id="KW-1185">Reference proteome</keyword>